<evidence type="ECO:0000256" key="14">
    <source>
        <dbReference type="ARBA" id="ARBA00023027"/>
    </source>
</evidence>
<dbReference type="EC" id="1.3.1.1" evidence="24"/>
<evidence type="ECO:0000256" key="18">
    <source>
        <dbReference type="ARBA" id="ARBA00032722"/>
    </source>
</evidence>
<evidence type="ECO:0000256" key="2">
    <source>
        <dbReference type="ARBA" id="ARBA00003616"/>
    </source>
</evidence>
<dbReference type="EMBL" id="FOGJ01000017">
    <property type="protein sequence ID" value="SES03948.1"/>
    <property type="molecule type" value="Genomic_DNA"/>
</dbReference>
<evidence type="ECO:0000256" key="17">
    <source>
        <dbReference type="ARBA" id="ARBA00032046"/>
    </source>
</evidence>
<dbReference type="SUPFAM" id="SSF51395">
    <property type="entry name" value="FMN-linked oxidoreductases"/>
    <property type="match status" value="1"/>
</dbReference>
<evidence type="ECO:0000256" key="12">
    <source>
        <dbReference type="ARBA" id="ARBA00023004"/>
    </source>
</evidence>
<name>A0A1H9U3Y9_BUTFI</name>
<dbReference type="eggNOG" id="COG1146">
    <property type="taxonomic scope" value="Bacteria"/>
</dbReference>
<sequence>MDYRIKSEIAKCSLCHDAPCSKSCGIGESSKDYTKKIDIARIIRAMYFDNAILAASLLPDDYSERDSRELIYSCPRKVDIPLILKGLQDEKKKLENLSEIGGLKALDNVDISTDICGVKLENPFLLSSSVVASNYEMCERAFEMGWAGAAFKTICMMDIHEASPRFSAVKTATGKFYGFKNIEQLSDHSVEENMEVFKKLKEKFPNKVIIASIMGRDEQEWEYLAKRCTDAGADVIECNFSCPNMEARGTGSDVGQDPDTVERYTRATRRGTHLPILAKMTPNITDMRVPAIAAIRGGANGIAAINTIKSITGVNIDTLVALPAVHGSSMLGGYSGVAVKPIALRFISEMATCPDITGRKRECPEVQGCTSIPDITGCIREWPQVQESTSINDGIRHHISGMGGIETWRDGLEFILLGAGSLQVTTAVMEYGYRIIDDLISGLKIYMAQRGYTSVSQLIGAATDSIKENDEVERDTIVFPIIDQDKCIGCGRCYISCRDGGHQALVYSEENRSVRLNGGKCVGCQLCSLVCPVGAISQSKRVVRTK</sequence>
<keyword evidence="9" id="KW-0288">FMN</keyword>
<evidence type="ECO:0000256" key="10">
    <source>
        <dbReference type="ARBA" id="ARBA00022723"/>
    </source>
</evidence>
<dbReference type="OrthoDB" id="9794954at2"/>
<comment type="cofactor">
    <cofactor evidence="1">
        <name>FMN</name>
        <dbReference type="ChEBI" id="CHEBI:58210"/>
    </cofactor>
</comment>
<dbReference type="Gene3D" id="3.20.20.70">
    <property type="entry name" value="Aldolase class I"/>
    <property type="match status" value="2"/>
</dbReference>
<evidence type="ECO:0000256" key="21">
    <source>
        <dbReference type="ARBA" id="ARBA00048996"/>
    </source>
</evidence>
<comment type="function">
    <text evidence="2">Catalyzes the conversion of dihydroorotate to orotate with NAD(+) as electron acceptor.</text>
</comment>
<evidence type="ECO:0000313" key="26">
    <source>
        <dbReference type="EMBL" id="SES03948.1"/>
    </source>
</evidence>
<evidence type="ECO:0000256" key="11">
    <source>
        <dbReference type="ARBA" id="ARBA00023002"/>
    </source>
</evidence>
<protein>
    <recommendedName>
        <fullName evidence="7">Dihydroorotate dehydrogenase B (NAD(+)), catalytic subunit</fullName>
        <ecNumber evidence="24">1.3.1.1</ecNumber>
        <ecNumber evidence="6">1.3.1.14</ecNumber>
    </recommendedName>
    <alternativeName>
        <fullName evidence="15">Dihydroorotate oxidase B</fullName>
    </alternativeName>
    <alternativeName>
        <fullName evidence="18">Dihydrothymine dehydrogenase</fullName>
    </alternativeName>
    <alternativeName>
        <fullName evidence="16">Dihydrouracil dehydrogenase</fullName>
    </alternativeName>
    <alternativeName>
        <fullName evidence="17">Orotate reductase (NADH)</fullName>
    </alternativeName>
</protein>
<comment type="pathway">
    <text evidence="3">Pyrimidine metabolism; UMP biosynthesis via de novo pathway; orotate from (S)-dihydroorotate (NAD(+) route): step 1/1.</text>
</comment>
<evidence type="ECO:0000256" key="22">
    <source>
        <dbReference type="ARBA" id="ARBA00049578"/>
    </source>
</evidence>
<evidence type="ECO:0000313" key="27">
    <source>
        <dbReference type="Proteomes" id="UP000182584"/>
    </source>
</evidence>
<dbReference type="eggNOG" id="COG0167">
    <property type="taxonomic scope" value="Bacteria"/>
</dbReference>
<keyword evidence="14" id="KW-0520">NAD</keyword>
<keyword evidence="13" id="KW-0411">Iron-sulfur</keyword>
<evidence type="ECO:0000256" key="3">
    <source>
        <dbReference type="ARBA" id="ARBA00004715"/>
    </source>
</evidence>
<dbReference type="InterPro" id="IPR005720">
    <property type="entry name" value="Dihydroorotate_DH_cat"/>
</dbReference>
<evidence type="ECO:0000259" key="25">
    <source>
        <dbReference type="PROSITE" id="PS51379"/>
    </source>
</evidence>
<evidence type="ECO:0000256" key="23">
    <source>
        <dbReference type="ARBA" id="ARBA00049714"/>
    </source>
</evidence>
<dbReference type="GO" id="GO:0005737">
    <property type="term" value="C:cytoplasm"/>
    <property type="evidence" value="ECO:0007669"/>
    <property type="project" value="InterPro"/>
</dbReference>
<dbReference type="GO" id="GO:0004589">
    <property type="term" value="F:dihydroorotate dehydrogenase (NAD+) activity"/>
    <property type="evidence" value="ECO:0007669"/>
    <property type="project" value="UniProtKB-EC"/>
</dbReference>
<dbReference type="FunFam" id="3.20.20.70:FF:000027">
    <property type="entry name" value="Dihydropyrimidine dehydrogenase [NADP(+)]"/>
    <property type="match status" value="1"/>
</dbReference>
<comment type="similarity">
    <text evidence="5">Belongs to the dihydropyrimidine dehydrogenase family.</text>
</comment>
<evidence type="ECO:0000256" key="20">
    <source>
        <dbReference type="ARBA" id="ARBA00048792"/>
    </source>
</evidence>
<evidence type="ECO:0000256" key="15">
    <source>
        <dbReference type="ARBA" id="ARBA00029718"/>
    </source>
</evidence>
<dbReference type="EC" id="1.3.1.14" evidence="6"/>
<comment type="catalytic activity">
    <reaction evidence="21">
        <text>(S)-dihydroorotate + NAD(+) = orotate + NADH + H(+)</text>
        <dbReference type="Rhea" id="RHEA:13513"/>
        <dbReference type="ChEBI" id="CHEBI:15378"/>
        <dbReference type="ChEBI" id="CHEBI:30839"/>
        <dbReference type="ChEBI" id="CHEBI:30864"/>
        <dbReference type="ChEBI" id="CHEBI:57540"/>
        <dbReference type="ChEBI" id="CHEBI:57945"/>
        <dbReference type="EC" id="1.3.1.14"/>
    </reaction>
</comment>
<evidence type="ECO:0000256" key="9">
    <source>
        <dbReference type="ARBA" id="ARBA00022643"/>
    </source>
</evidence>
<dbReference type="SUPFAM" id="SSF54862">
    <property type="entry name" value="4Fe-4S ferredoxins"/>
    <property type="match status" value="1"/>
</dbReference>
<evidence type="ECO:0000256" key="24">
    <source>
        <dbReference type="ARBA" id="ARBA00049728"/>
    </source>
</evidence>
<keyword evidence="12" id="KW-0408">Iron</keyword>
<feature type="domain" description="4Fe-4S ferredoxin-type" evidence="25">
    <location>
        <begin position="478"/>
        <end position="510"/>
    </location>
</feature>
<keyword evidence="8" id="KW-0285">Flavoprotein</keyword>
<dbReference type="Pfam" id="PF14697">
    <property type="entry name" value="Fer4_21"/>
    <property type="match status" value="1"/>
</dbReference>
<dbReference type="Pfam" id="PF01180">
    <property type="entry name" value="DHO_dh"/>
    <property type="match status" value="1"/>
</dbReference>
<dbReference type="InterPro" id="IPR017896">
    <property type="entry name" value="4Fe4S_Fe-S-bd"/>
</dbReference>
<keyword evidence="10" id="KW-0479">Metal-binding</keyword>
<evidence type="ECO:0000256" key="4">
    <source>
        <dbReference type="ARBA" id="ARBA00008008"/>
    </source>
</evidence>
<dbReference type="PANTHER" id="PTHR43073:SF2">
    <property type="entry name" value="DIHYDROPYRIMIDINE DEHYDROGENASE [NADP(+)]"/>
    <property type="match status" value="1"/>
</dbReference>
<proteinExistence type="inferred from homology"/>
<organism evidence="26 27">
    <name type="scientific">Butyrivibrio fibrisolvens</name>
    <dbReference type="NCBI Taxonomy" id="831"/>
    <lineage>
        <taxon>Bacteria</taxon>
        <taxon>Bacillati</taxon>
        <taxon>Bacillota</taxon>
        <taxon>Clostridia</taxon>
        <taxon>Lachnospirales</taxon>
        <taxon>Lachnospiraceae</taxon>
        <taxon>Butyrivibrio</taxon>
    </lineage>
</organism>
<dbReference type="PROSITE" id="PS00198">
    <property type="entry name" value="4FE4S_FER_1"/>
    <property type="match status" value="1"/>
</dbReference>
<evidence type="ECO:0000256" key="1">
    <source>
        <dbReference type="ARBA" id="ARBA00001917"/>
    </source>
</evidence>
<reference evidence="26 27" key="1">
    <citation type="submission" date="2016-10" db="EMBL/GenBank/DDBJ databases">
        <authorList>
            <person name="de Groot N.N."/>
        </authorList>
    </citation>
    <scope>NUCLEOTIDE SEQUENCE [LARGE SCALE GENOMIC DNA]</scope>
    <source>
        <strain evidence="26 27">AR40</strain>
    </source>
</reference>
<evidence type="ECO:0000256" key="5">
    <source>
        <dbReference type="ARBA" id="ARBA00010804"/>
    </source>
</evidence>
<dbReference type="Gene3D" id="3.30.70.20">
    <property type="match status" value="1"/>
</dbReference>
<dbReference type="GO" id="GO:0051536">
    <property type="term" value="F:iron-sulfur cluster binding"/>
    <property type="evidence" value="ECO:0007669"/>
    <property type="project" value="UniProtKB-KW"/>
</dbReference>
<evidence type="ECO:0000256" key="13">
    <source>
        <dbReference type="ARBA" id="ARBA00023014"/>
    </source>
</evidence>
<dbReference type="PANTHER" id="PTHR43073">
    <property type="entry name" value="DIHYDROPYRIMIDINE DEHYDROGENASE [NADP(+)]"/>
    <property type="match status" value="1"/>
</dbReference>
<comment type="similarity">
    <text evidence="4">Belongs to the dihydroorotate dehydrogenase family. Type 1 subfamily.</text>
</comment>
<dbReference type="GO" id="GO:0046872">
    <property type="term" value="F:metal ion binding"/>
    <property type="evidence" value="ECO:0007669"/>
    <property type="project" value="UniProtKB-KW"/>
</dbReference>
<dbReference type="InterPro" id="IPR013785">
    <property type="entry name" value="Aldolase_TIM"/>
</dbReference>
<dbReference type="NCBIfam" id="NF006183">
    <property type="entry name" value="PRK08318.1"/>
    <property type="match status" value="1"/>
</dbReference>
<keyword evidence="11" id="KW-0560">Oxidoreductase</keyword>
<comment type="catalytic activity">
    <reaction evidence="20">
        <text>5,6-dihydrouracil + NAD(+) = uracil + NADH + H(+)</text>
        <dbReference type="Rhea" id="RHEA:20189"/>
        <dbReference type="ChEBI" id="CHEBI:15378"/>
        <dbReference type="ChEBI" id="CHEBI:15901"/>
        <dbReference type="ChEBI" id="CHEBI:17568"/>
        <dbReference type="ChEBI" id="CHEBI:57540"/>
        <dbReference type="ChEBI" id="CHEBI:57945"/>
        <dbReference type="EC" id="1.3.1.1"/>
    </reaction>
</comment>
<dbReference type="AlphaFoldDB" id="A0A1H9U3Y9"/>
<dbReference type="InterPro" id="IPR017900">
    <property type="entry name" value="4Fe4S_Fe_S_CS"/>
</dbReference>
<feature type="domain" description="4Fe-4S ferredoxin-type" evidence="25">
    <location>
        <begin position="512"/>
        <end position="541"/>
    </location>
</feature>
<comment type="subunit">
    <text evidence="23">Heterotetramer of 2 PreA and 2 PreT subunits.</text>
</comment>
<evidence type="ECO:0000256" key="8">
    <source>
        <dbReference type="ARBA" id="ARBA00022630"/>
    </source>
</evidence>
<evidence type="ECO:0000256" key="7">
    <source>
        <dbReference type="ARBA" id="ARBA00018101"/>
    </source>
</evidence>
<gene>
    <name evidence="26" type="ORF">SAMN04487884_11723</name>
</gene>
<dbReference type="PROSITE" id="PS51379">
    <property type="entry name" value="4FE4S_FER_2"/>
    <property type="match status" value="2"/>
</dbReference>
<comment type="catalytic activity">
    <reaction evidence="19">
        <text>5,6-dihydrothymine + NAD(+) = thymine + NADH + H(+)</text>
        <dbReference type="Rhea" id="RHEA:28791"/>
        <dbReference type="ChEBI" id="CHEBI:15378"/>
        <dbReference type="ChEBI" id="CHEBI:17821"/>
        <dbReference type="ChEBI" id="CHEBI:27468"/>
        <dbReference type="ChEBI" id="CHEBI:57540"/>
        <dbReference type="ChEBI" id="CHEBI:57945"/>
        <dbReference type="EC" id="1.3.1.1"/>
    </reaction>
</comment>
<comment type="function">
    <text evidence="22">Involved in pyrimidine base degradation. Catalyzes physiologically the reduction of uracil to 5,6-dihydrouracil (DHU) by using NADH as a specific cosubstrate. It also catalyzes the reverse reaction and the reduction of thymine to 5,6-dihydrothymine (DHT).</text>
</comment>
<evidence type="ECO:0000256" key="16">
    <source>
        <dbReference type="ARBA" id="ARBA00030119"/>
    </source>
</evidence>
<evidence type="ECO:0000256" key="6">
    <source>
        <dbReference type="ARBA" id="ARBA00012061"/>
    </source>
</evidence>
<dbReference type="RefSeq" id="WP_074756877.1">
    <property type="nucleotide sequence ID" value="NZ_FOGJ01000017.1"/>
</dbReference>
<accession>A0A1H9U3Y9</accession>
<evidence type="ECO:0000256" key="19">
    <source>
        <dbReference type="ARBA" id="ARBA00047685"/>
    </source>
</evidence>
<dbReference type="GO" id="GO:0004159">
    <property type="term" value="F:dihydropyrimidine dehydrogenase (NAD+) activity"/>
    <property type="evidence" value="ECO:0007669"/>
    <property type="project" value="UniProtKB-EC"/>
</dbReference>
<dbReference type="Proteomes" id="UP000182584">
    <property type="component" value="Unassembled WGS sequence"/>
</dbReference>